<feature type="transmembrane region" description="Helical" evidence="9">
    <location>
        <begin position="467"/>
        <end position="484"/>
    </location>
</feature>
<dbReference type="Proteomes" id="UP000308267">
    <property type="component" value="Unassembled WGS sequence"/>
</dbReference>
<evidence type="ECO:0000256" key="5">
    <source>
        <dbReference type="ARBA" id="ARBA00022741"/>
    </source>
</evidence>
<dbReference type="InterPro" id="IPR013525">
    <property type="entry name" value="ABC2_TM"/>
</dbReference>
<keyword evidence="8 9" id="KW-0472">Membrane</keyword>
<sequence>MECSRLAGHCKSPDIFKGMTVGGSGSPDKRPDTPRDSIAQLSKDNGKDLRFEDIKYHVFKGRGIENKFILKDISGVFKCGQLSAIMGPSGAGKSSLMNILAGYRTKNVSGNIYVNKEERNPQEFRKITCYIMQEDLLLPHLSVEETMMCSASLKLSENTDTATKKKIVSDILNVLSLGDAADTRISQLSGGQKKRLAIAQELVNNPPVMFFDEPTSGLDSASCYQCISLLRTLAQAGRTIICTIHQPSAKIFEMFDYLYFLAEGHCIYRGPVNCLVPYLASQDLVCPPYHNPADYFMEVACGEHGDNVLRLACAVRRGVLDKTILNLTKQRNDPCPCLSQPGNLLLNGTQDVCVMQARSYPPAYSTMGETEVSSAYGDGDNELNAETSSFLLPVDSKKEDTKSVSLLELRSNGPLCHLSEKTSSVRSGRNNRNGQTFETSLLTQFRVLFVRSFLTIIRDTTLTHLRLVSHVVVGVLIGLLYFRIGKLGTEVISNAAFIFFSLLFIMFAALMPTVMTFPVEMPIFVREHMNYWYSLKAYYMAKSLADLPFQIFFPIIYSSIVYWMTGQPAEFLRFMLYLLISVQTSLVGQSLGLLIGAATSLQVAVFLGPVTGIPILLFSGFFLSLDLIPKYLQWLSYISFTRYSFSGALKVIYGLNRTSLDCTHRRKAKVSFPCVHNPALVIDALNVGQYQLYLDFLILLIFFFGLRLLCYFILRWRIKGQR</sequence>
<gene>
    <name evidence="11" type="ORF">CRM22_005226</name>
</gene>
<evidence type="ECO:0000256" key="8">
    <source>
        <dbReference type="ARBA" id="ARBA00023136"/>
    </source>
</evidence>
<dbReference type="InterPro" id="IPR050352">
    <property type="entry name" value="ABCG_transporters"/>
</dbReference>
<feature type="transmembrane region" description="Helical" evidence="9">
    <location>
        <begin position="603"/>
        <end position="623"/>
    </location>
</feature>
<feature type="domain" description="ABC transporter" evidence="10">
    <location>
        <begin position="49"/>
        <end position="288"/>
    </location>
</feature>
<comment type="subcellular location">
    <subcellularLocation>
        <location evidence="1">Membrane</location>
        <topology evidence="1">Multi-pass membrane protein</topology>
    </subcellularLocation>
</comment>
<comment type="similarity">
    <text evidence="2">Belongs to the ABC transporter superfamily. ABCG family. Eye pigment precursor importer (TC 3.A.1.204) subfamily.</text>
</comment>
<dbReference type="PANTHER" id="PTHR48041:SF78">
    <property type="entry name" value="ABC TRANSPORTER EXPRESSED IN TRACHEA, ISOFORM A"/>
    <property type="match status" value="1"/>
</dbReference>
<dbReference type="GO" id="GO:0005524">
    <property type="term" value="F:ATP binding"/>
    <property type="evidence" value="ECO:0007669"/>
    <property type="project" value="UniProtKB-KW"/>
</dbReference>
<dbReference type="InterPro" id="IPR017871">
    <property type="entry name" value="ABC_transporter-like_CS"/>
</dbReference>
<dbReference type="Gene3D" id="3.40.50.300">
    <property type="entry name" value="P-loop containing nucleotide triphosphate hydrolases"/>
    <property type="match status" value="1"/>
</dbReference>
<dbReference type="Pfam" id="PF19055">
    <property type="entry name" value="ABC2_membrane_7"/>
    <property type="match status" value="1"/>
</dbReference>
<name>A0A4S2LZA3_OPIFE</name>
<dbReference type="Pfam" id="PF00005">
    <property type="entry name" value="ABC_tran"/>
    <property type="match status" value="1"/>
</dbReference>
<evidence type="ECO:0000256" key="6">
    <source>
        <dbReference type="ARBA" id="ARBA00022840"/>
    </source>
</evidence>
<dbReference type="InterPro" id="IPR003593">
    <property type="entry name" value="AAA+_ATPase"/>
</dbReference>
<dbReference type="SUPFAM" id="SSF52540">
    <property type="entry name" value="P-loop containing nucleoside triphosphate hydrolases"/>
    <property type="match status" value="1"/>
</dbReference>
<dbReference type="EMBL" id="SJOL01006445">
    <property type="protein sequence ID" value="TGZ66637.1"/>
    <property type="molecule type" value="Genomic_DNA"/>
</dbReference>
<dbReference type="InterPro" id="IPR027417">
    <property type="entry name" value="P-loop_NTPase"/>
</dbReference>
<keyword evidence="6" id="KW-0067">ATP-binding</keyword>
<proteinExistence type="inferred from homology"/>
<dbReference type="OrthoDB" id="66620at2759"/>
<feature type="transmembrane region" description="Helical" evidence="9">
    <location>
        <begin position="574"/>
        <end position="597"/>
    </location>
</feature>
<dbReference type="Pfam" id="PF01061">
    <property type="entry name" value="ABC2_membrane"/>
    <property type="match status" value="1"/>
</dbReference>
<evidence type="ECO:0000256" key="2">
    <source>
        <dbReference type="ARBA" id="ARBA00005814"/>
    </source>
</evidence>
<evidence type="ECO:0000256" key="4">
    <source>
        <dbReference type="ARBA" id="ARBA00022692"/>
    </source>
</evidence>
<dbReference type="PANTHER" id="PTHR48041">
    <property type="entry name" value="ABC TRANSPORTER G FAMILY MEMBER 28"/>
    <property type="match status" value="1"/>
</dbReference>
<protein>
    <recommendedName>
        <fullName evidence="10">ABC transporter domain-containing protein</fullName>
    </recommendedName>
</protein>
<keyword evidence="12" id="KW-1185">Reference proteome</keyword>
<accession>A0A4S2LZA3</accession>
<evidence type="ECO:0000259" key="10">
    <source>
        <dbReference type="PROSITE" id="PS50893"/>
    </source>
</evidence>
<dbReference type="SMART" id="SM00382">
    <property type="entry name" value="AAA"/>
    <property type="match status" value="1"/>
</dbReference>
<dbReference type="CDD" id="cd03213">
    <property type="entry name" value="ABCG_EPDR"/>
    <property type="match status" value="1"/>
</dbReference>
<comment type="caution">
    <text evidence="11">The sequence shown here is derived from an EMBL/GenBank/DDBJ whole genome shotgun (WGS) entry which is preliminary data.</text>
</comment>
<dbReference type="PROSITE" id="PS00211">
    <property type="entry name" value="ABC_TRANSPORTER_1"/>
    <property type="match status" value="1"/>
</dbReference>
<feature type="transmembrane region" description="Helical" evidence="9">
    <location>
        <begin position="496"/>
        <end position="517"/>
    </location>
</feature>
<dbReference type="InterPro" id="IPR043926">
    <property type="entry name" value="ABCG_dom"/>
</dbReference>
<dbReference type="PROSITE" id="PS50893">
    <property type="entry name" value="ABC_TRANSPORTER_2"/>
    <property type="match status" value="1"/>
</dbReference>
<feature type="transmembrane region" description="Helical" evidence="9">
    <location>
        <begin position="692"/>
        <end position="714"/>
    </location>
</feature>
<dbReference type="GO" id="GO:0016887">
    <property type="term" value="F:ATP hydrolysis activity"/>
    <property type="evidence" value="ECO:0007669"/>
    <property type="project" value="InterPro"/>
</dbReference>
<dbReference type="InterPro" id="IPR003439">
    <property type="entry name" value="ABC_transporter-like_ATP-bd"/>
</dbReference>
<evidence type="ECO:0000256" key="3">
    <source>
        <dbReference type="ARBA" id="ARBA00022448"/>
    </source>
</evidence>
<evidence type="ECO:0000313" key="12">
    <source>
        <dbReference type="Proteomes" id="UP000308267"/>
    </source>
</evidence>
<dbReference type="GO" id="GO:0140359">
    <property type="term" value="F:ABC-type transporter activity"/>
    <property type="evidence" value="ECO:0007669"/>
    <property type="project" value="InterPro"/>
</dbReference>
<keyword evidence="4 9" id="KW-0812">Transmembrane</keyword>
<dbReference type="FunFam" id="3.40.50.300:FF:000891">
    <property type="entry name" value="ATP-binding cassette sub-family G member"/>
    <property type="match status" value="1"/>
</dbReference>
<reference evidence="11 12" key="1">
    <citation type="journal article" date="2019" name="BMC Genomics">
        <title>New insights from Opisthorchis felineus genome: update on genomics of the epidemiologically important liver flukes.</title>
        <authorList>
            <person name="Ershov N.I."/>
            <person name="Mordvinov V.A."/>
            <person name="Prokhortchouk E.B."/>
            <person name="Pakharukova M.Y."/>
            <person name="Gunbin K.V."/>
            <person name="Ustyantsev K."/>
            <person name="Genaev M.A."/>
            <person name="Blinov A.G."/>
            <person name="Mazur A."/>
            <person name="Boulygina E."/>
            <person name="Tsygankova S."/>
            <person name="Khrameeva E."/>
            <person name="Chekanov N."/>
            <person name="Fan G."/>
            <person name="Xiao A."/>
            <person name="Zhang H."/>
            <person name="Xu X."/>
            <person name="Yang H."/>
            <person name="Solovyev V."/>
            <person name="Lee S.M."/>
            <person name="Liu X."/>
            <person name="Afonnikov D.A."/>
            <person name="Skryabin K.G."/>
        </authorList>
    </citation>
    <scope>NUCLEOTIDE SEQUENCE [LARGE SCALE GENOMIC DNA]</scope>
    <source>
        <strain evidence="11">AK-0245</strain>
        <tissue evidence="11">Whole organism</tissue>
    </source>
</reference>
<evidence type="ECO:0000256" key="9">
    <source>
        <dbReference type="SAM" id="Phobius"/>
    </source>
</evidence>
<dbReference type="AlphaFoldDB" id="A0A4S2LZA3"/>
<keyword evidence="3" id="KW-0813">Transport</keyword>
<dbReference type="STRING" id="147828.A0A4S2LZA3"/>
<keyword evidence="5" id="KW-0547">Nucleotide-binding</keyword>
<organism evidence="11 12">
    <name type="scientific">Opisthorchis felineus</name>
    <dbReference type="NCBI Taxonomy" id="147828"/>
    <lineage>
        <taxon>Eukaryota</taxon>
        <taxon>Metazoa</taxon>
        <taxon>Spiralia</taxon>
        <taxon>Lophotrochozoa</taxon>
        <taxon>Platyhelminthes</taxon>
        <taxon>Trematoda</taxon>
        <taxon>Digenea</taxon>
        <taxon>Opisthorchiida</taxon>
        <taxon>Opisthorchiata</taxon>
        <taxon>Opisthorchiidae</taxon>
        <taxon>Opisthorchis</taxon>
    </lineage>
</organism>
<keyword evidence="7 9" id="KW-1133">Transmembrane helix</keyword>
<evidence type="ECO:0000313" key="11">
    <source>
        <dbReference type="EMBL" id="TGZ66637.1"/>
    </source>
</evidence>
<evidence type="ECO:0000256" key="1">
    <source>
        <dbReference type="ARBA" id="ARBA00004141"/>
    </source>
</evidence>
<dbReference type="GO" id="GO:0005886">
    <property type="term" value="C:plasma membrane"/>
    <property type="evidence" value="ECO:0007669"/>
    <property type="project" value="TreeGrafter"/>
</dbReference>
<evidence type="ECO:0000256" key="7">
    <source>
        <dbReference type="ARBA" id="ARBA00022989"/>
    </source>
</evidence>